<evidence type="ECO:0000313" key="12">
    <source>
        <dbReference type="Proteomes" id="UP000261222"/>
    </source>
</evidence>
<name>A0A395ZZ49_9FIRM</name>
<evidence type="ECO:0000313" key="4">
    <source>
        <dbReference type="EMBL" id="RGQ07751.1"/>
    </source>
</evidence>
<dbReference type="EMBL" id="QSJW01000003">
    <property type="protein sequence ID" value="RHE13930.1"/>
    <property type="molecule type" value="Genomic_DNA"/>
</dbReference>
<accession>A0A395ZZ49</accession>
<dbReference type="Proteomes" id="UP000285839">
    <property type="component" value="Unassembled WGS sequence"/>
</dbReference>
<feature type="domain" description="WsaF C-terminal" evidence="2">
    <location>
        <begin position="238"/>
        <end position="369"/>
    </location>
</feature>
<evidence type="ECO:0000313" key="3">
    <source>
        <dbReference type="EMBL" id="RGN07840.1"/>
    </source>
</evidence>
<dbReference type="Gene3D" id="3.40.50.2000">
    <property type="entry name" value="Glycogen Phosphorylase B"/>
    <property type="match status" value="1"/>
</dbReference>
<dbReference type="EMBL" id="QRZI01000003">
    <property type="protein sequence ID" value="RGV65191.1"/>
    <property type="molecule type" value="Genomic_DNA"/>
</dbReference>
<dbReference type="Proteomes" id="UP000284267">
    <property type="component" value="Unassembled WGS sequence"/>
</dbReference>
<dbReference type="Proteomes" id="UP000261222">
    <property type="component" value="Unassembled WGS sequence"/>
</dbReference>
<reference evidence="12 13" key="1">
    <citation type="submission" date="2018-08" db="EMBL/GenBank/DDBJ databases">
        <title>A genome reference for cultivated species of the human gut microbiota.</title>
        <authorList>
            <person name="Zou Y."/>
            <person name="Xue W."/>
            <person name="Luo G."/>
        </authorList>
    </citation>
    <scope>NUCLEOTIDE SEQUENCE [LARGE SCALE GENOMIC DNA]</scope>
    <source>
        <strain evidence="6 14">AF14-23</strain>
        <strain evidence="5 19">AF25-21</strain>
        <strain evidence="4 15">AF29-2BH</strain>
        <strain evidence="11 20">AF37-6AC</strain>
        <strain evidence="10 17">AF39-4</strain>
        <strain evidence="9 16">AM22-9LB</strain>
        <strain evidence="8 18">AM29-25AC</strain>
        <strain evidence="7 13">AM37-4AC</strain>
        <strain evidence="3 12">OM06-11AA</strain>
    </source>
</reference>
<dbReference type="Proteomes" id="UP000283585">
    <property type="component" value="Unassembled WGS sequence"/>
</dbReference>
<dbReference type="Pfam" id="PF21374">
    <property type="entry name" value="WsaF_N"/>
    <property type="match status" value="1"/>
</dbReference>
<evidence type="ECO:0000313" key="19">
    <source>
        <dbReference type="Proteomes" id="UP000285839"/>
    </source>
</evidence>
<evidence type="ECO:0008006" key="21">
    <source>
        <dbReference type="Google" id="ProtNLM"/>
    </source>
</evidence>
<dbReference type="AlphaFoldDB" id="A0A395ZZ49"/>
<evidence type="ECO:0000313" key="15">
    <source>
        <dbReference type="Proteomes" id="UP000283585"/>
    </source>
</evidence>
<evidence type="ECO:0000313" key="20">
    <source>
        <dbReference type="Proteomes" id="UP000285897"/>
    </source>
</evidence>
<dbReference type="EMBL" id="QRHZ01000004">
    <property type="protein sequence ID" value="RHG17224.1"/>
    <property type="molecule type" value="Genomic_DNA"/>
</dbReference>
<evidence type="ECO:0000259" key="1">
    <source>
        <dbReference type="Pfam" id="PF21374"/>
    </source>
</evidence>
<dbReference type="InterPro" id="IPR055050">
    <property type="entry name" value="WsaF_C"/>
</dbReference>
<dbReference type="Proteomes" id="UP000265828">
    <property type="component" value="Unassembled WGS sequence"/>
</dbReference>
<dbReference type="Pfam" id="PF22772">
    <property type="entry name" value="WsaF_C"/>
    <property type="match status" value="1"/>
</dbReference>
<evidence type="ECO:0000313" key="5">
    <source>
        <dbReference type="EMBL" id="RGR49943.1"/>
    </source>
</evidence>
<feature type="domain" description="WsaF N-terminal" evidence="1">
    <location>
        <begin position="41"/>
        <end position="197"/>
    </location>
</feature>
<evidence type="ECO:0000313" key="7">
    <source>
        <dbReference type="EMBL" id="RHC07562.1"/>
    </source>
</evidence>
<dbReference type="EMBL" id="QSHL01000004">
    <property type="protein sequence ID" value="RHC07562.1"/>
    <property type="molecule type" value="Genomic_DNA"/>
</dbReference>
<evidence type="ECO:0000259" key="2">
    <source>
        <dbReference type="Pfam" id="PF22772"/>
    </source>
</evidence>
<evidence type="ECO:0000313" key="14">
    <source>
        <dbReference type="Proteomes" id="UP000265828"/>
    </source>
</evidence>
<evidence type="ECO:0000313" key="17">
    <source>
        <dbReference type="Proteomes" id="UP000284267"/>
    </source>
</evidence>
<protein>
    <recommendedName>
        <fullName evidence="21">Glycosyltransferase family 1 protein</fullName>
    </recommendedName>
</protein>
<dbReference type="InterPro" id="IPR048510">
    <property type="entry name" value="WsaF_N"/>
</dbReference>
<dbReference type="Proteomes" id="UP000284220">
    <property type="component" value="Unassembled WGS sequence"/>
</dbReference>
<dbReference type="GO" id="GO:0030247">
    <property type="term" value="F:polysaccharide binding"/>
    <property type="evidence" value="ECO:0007669"/>
    <property type="project" value="InterPro"/>
</dbReference>
<proteinExistence type="predicted"/>
<evidence type="ECO:0000313" key="16">
    <source>
        <dbReference type="Proteomes" id="UP000284220"/>
    </source>
</evidence>
<dbReference type="Proteomes" id="UP000285897">
    <property type="component" value="Unassembled WGS sequence"/>
</dbReference>
<evidence type="ECO:0000313" key="11">
    <source>
        <dbReference type="EMBL" id="RHL48886.1"/>
    </source>
</evidence>
<dbReference type="EMBL" id="QROE01000004">
    <property type="protein sequence ID" value="RHK95098.1"/>
    <property type="molecule type" value="Genomic_DNA"/>
</dbReference>
<evidence type="ECO:0000313" key="6">
    <source>
        <dbReference type="EMBL" id="RGV65191.1"/>
    </source>
</evidence>
<evidence type="ECO:0000313" key="8">
    <source>
        <dbReference type="EMBL" id="RHE13930.1"/>
    </source>
</evidence>
<evidence type="ECO:0000313" key="18">
    <source>
        <dbReference type="Proteomes" id="UP000284644"/>
    </source>
</evidence>
<gene>
    <name evidence="11" type="ORF">DW021_06015</name>
    <name evidence="10" type="ORF">DW040_10185</name>
    <name evidence="9" type="ORF">DW272_09225</name>
    <name evidence="8" type="ORF">DW767_05215</name>
    <name evidence="7" type="ORF">DW859_07830</name>
    <name evidence="6" type="ORF">DWW07_06010</name>
    <name evidence="5" type="ORF">DWY46_05860</name>
    <name evidence="4" type="ORF">DWZ12_00680</name>
    <name evidence="3" type="ORF">DXB81_04940</name>
</gene>
<evidence type="ECO:0000313" key="13">
    <source>
        <dbReference type="Proteomes" id="UP000265808"/>
    </source>
</evidence>
<dbReference type="EMBL" id="QRUH01000003">
    <property type="protein sequence ID" value="RGR49943.1"/>
    <property type="molecule type" value="Genomic_DNA"/>
</dbReference>
<evidence type="ECO:0000313" key="9">
    <source>
        <dbReference type="EMBL" id="RHG17224.1"/>
    </source>
</evidence>
<sequence>MNDAIKNVVKVSKWMKNGYLERDYEYLTKVGFIKSEYENPRLNLVISTIDKNKMYGGLSTAVKLYRYLAEYLEMDMRIIMTAESIKSEIMEQYPDFVCMESGQDSDAHKTVCTVDVCNHSRGNISVRKKDIFMATYWSTFYIIADVLKFQKEKYGIDNKLLYLIQDYEPGFYQWSTEFLLTDSTYKYGNTVAIFNSQNLMNYFKKLDYKFDEMVAFDPKLNETLLSYLHLTDKIKRKKRVIIYGRPNVARNSFLMIVEALNKMIEKYNPDSEWEYLSIGGNHKSIKLKNGNTLVAGGKLTLEKYAEILAESSVGVSLMCSPHPSYPPLEMAAFGVQTVTNSFLCKDLSSFSENIHSLDIVNFDTVADAIYAAMQQYVERKPVNKESEYLNLENQFVRVGESVKKIID</sequence>
<evidence type="ECO:0000313" key="10">
    <source>
        <dbReference type="EMBL" id="RHK95098.1"/>
    </source>
</evidence>
<comment type="caution">
    <text evidence="6">The sequence shown here is derived from an EMBL/GenBank/DDBJ whole genome shotgun (WGS) entry which is preliminary data.</text>
</comment>
<dbReference type="Proteomes" id="UP000265808">
    <property type="component" value="Unassembled WGS sequence"/>
</dbReference>
<dbReference type="Gene3D" id="3.40.50.11090">
    <property type="match status" value="1"/>
</dbReference>
<dbReference type="EMBL" id="QRSS01000001">
    <property type="protein sequence ID" value="RGQ07751.1"/>
    <property type="molecule type" value="Genomic_DNA"/>
</dbReference>
<dbReference type="RefSeq" id="WP_117627779.1">
    <property type="nucleotide sequence ID" value="NZ_CABJDZ010000004.1"/>
</dbReference>
<dbReference type="EMBL" id="QROS01000003">
    <property type="protein sequence ID" value="RHL48886.1"/>
    <property type="molecule type" value="Genomic_DNA"/>
</dbReference>
<organism evidence="6 14">
    <name type="scientific">Blautia obeum</name>
    <dbReference type="NCBI Taxonomy" id="40520"/>
    <lineage>
        <taxon>Bacteria</taxon>
        <taxon>Bacillati</taxon>
        <taxon>Bacillota</taxon>
        <taxon>Clostridia</taxon>
        <taxon>Lachnospirales</taxon>
        <taxon>Lachnospiraceae</taxon>
        <taxon>Blautia</taxon>
    </lineage>
</organism>
<dbReference type="EMBL" id="QSUB01000001">
    <property type="protein sequence ID" value="RGN07840.1"/>
    <property type="molecule type" value="Genomic_DNA"/>
</dbReference>
<dbReference type="Proteomes" id="UP000284644">
    <property type="component" value="Unassembled WGS sequence"/>
</dbReference>